<evidence type="ECO:0000256" key="2">
    <source>
        <dbReference type="ARBA" id="ARBA00023274"/>
    </source>
</evidence>
<protein>
    <recommendedName>
        <fullName evidence="4">Small ribosomal subunit protein uS15</fullName>
    </recommendedName>
</protein>
<proteinExistence type="inferred from homology"/>
<dbReference type="Pfam" id="PF00312">
    <property type="entry name" value="Ribosomal_S15"/>
    <property type="match status" value="1"/>
</dbReference>
<dbReference type="GO" id="GO:0019843">
    <property type="term" value="F:rRNA binding"/>
    <property type="evidence" value="ECO:0007669"/>
    <property type="project" value="UniProtKB-UniRule"/>
</dbReference>
<evidence type="ECO:0000313" key="7">
    <source>
        <dbReference type="EMBL" id="OGY84648.1"/>
    </source>
</evidence>
<accession>A0A1G2B617</accession>
<dbReference type="SUPFAM" id="SSF47060">
    <property type="entry name" value="S15/NS1 RNA-binding domain"/>
    <property type="match status" value="1"/>
</dbReference>
<evidence type="ECO:0000256" key="5">
    <source>
        <dbReference type="RuleBase" id="RU003919"/>
    </source>
</evidence>
<dbReference type="GO" id="GO:0006412">
    <property type="term" value="P:translation"/>
    <property type="evidence" value="ECO:0007669"/>
    <property type="project" value="UniProtKB-UniRule"/>
</dbReference>
<keyword evidence="1 4" id="KW-0689">Ribosomal protein</keyword>
<keyword evidence="2 4" id="KW-0687">Ribonucleoprotein</keyword>
<dbReference type="InterPro" id="IPR009068">
    <property type="entry name" value="uS15_NS1_RNA-bd_sf"/>
</dbReference>
<dbReference type="NCBIfam" id="TIGR00952">
    <property type="entry name" value="S15_bact"/>
    <property type="match status" value="1"/>
</dbReference>
<dbReference type="EMBL" id="MHKE01000005">
    <property type="protein sequence ID" value="OGY84648.1"/>
    <property type="molecule type" value="Genomic_DNA"/>
</dbReference>
<dbReference type="HAMAP" id="MF_01343_B">
    <property type="entry name" value="Ribosomal_uS15_B"/>
    <property type="match status" value="1"/>
</dbReference>
<comment type="function">
    <text evidence="4">Forms an intersubunit bridge (bridge B4) with the 23S rRNA of the 50S subunit in the ribosome.</text>
</comment>
<organism evidence="7 8">
    <name type="scientific">Candidatus Kerfeldbacteria bacterium RIFCSPLOWO2_01_FULL_48_11</name>
    <dbReference type="NCBI Taxonomy" id="1798543"/>
    <lineage>
        <taxon>Bacteria</taxon>
        <taxon>Candidatus Kerfeldiibacteriota</taxon>
    </lineage>
</organism>
<dbReference type="STRING" id="1798543.A2898_00885"/>
<reference evidence="7 8" key="1">
    <citation type="journal article" date="2016" name="Nat. Commun.">
        <title>Thousands of microbial genomes shed light on interconnected biogeochemical processes in an aquifer system.</title>
        <authorList>
            <person name="Anantharaman K."/>
            <person name="Brown C.T."/>
            <person name="Hug L.A."/>
            <person name="Sharon I."/>
            <person name="Castelle C.J."/>
            <person name="Probst A.J."/>
            <person name="Thomas B.C."/>
            <person name="Singh A."/>
            <person name="Wilkins M.J."/>
            <person name="Karaoz U."/>
            <person name="Brodie E.L."/>
            <person name="Williams K.H."/>
            <person name="Hubbard S.S."/>
            <person name="Banfield J.F."/>
        </authorList>
    </citation>
    <scope>NUCLEOTIDE SEQUENCE [LARGE SCALE GENOMIC DNA]</scope>
</reference>
<dbReference type="InterPro" id="IPR000589">
    <property type="entry name" value="Ribosomal_uS15"/>
</dbReference>
<comment type="caution">
    <text evidence="7">The sequence shown here is derived from an EMBL/GenBank/DDBJ whole genome shotgun (WGS) entry which is preliminary data.</text>
</comment>
<dbReference type="AlphaFoldDB" id="A0A1G2B617"/>
<evidence type="ECO:0000256" key="4">
    <source>
        <dbReference type="HAMAP-Rule" id="MF_01343"/>
    </source>
</evidence>
<evidence type="ECO:0000256" key="3">
    <source>
        <dbReference type="ARBA" id="ARBA00064542"/>
    </source>
</evidence>
<feature type="region of interest" description="Disordered" evidence="6">
    <location>
        <begin position="95"/>
        <end position="126"/>
    </location>
</feature>
<comment type="similarity">
    <text evidence="4 5">Belongs to the universal ribosomal protein uS15 family.</text>
</comment>
<keyword evidence="4" id="KW-0699">rRNA-binding</keyword>
<evidence type="ECO:0000256" key="6">
    <source>
        <dbReference type="SAM" id="MobiDB-lite"/>
    </source>
</evidence>
<dbReference type="PANTHER" id="PTHR23321">
    <property type="entry name" value="RIBOSOMAL PROTEIN S15, BACTERIAL AND ORGANELLAR"/>
    <property type="match status" value="1"/>
</dbReference>
<keyword evidence="4" id="KW-0694">RNA-binding</keyword>
<dbReference type="GO" id="GO:0003735">
    <property type="term" value="F:structural constituent of ribosome"/>
    <property type="evidence" value="ECO:0007669"/>
    <property type="project" value="InterPro"/>
</dbReference>
<dbReference type="CDD" id="cd00353">
    <property type="entry name" value="Ribosomal_S15p_S13e"/>
    <property type="match status" value="1"/>
</dbReference>
<name>A0A1G2B617_9BACT</name>
<dbReference type="PANTHER" id="PTHR23321:SF26">
    <property type="entry name" value="SMALL RIBOSOMAL SUBUNIT PROTEIN US15M"/>
    <property type="match status" value="1"/>
</dbReference>
<dbReference type="FunFam" id="1.10.287.10:FF:000002">
    <property type="entry name" value="30S ribosomal protein S15"/>
    <property type="match status" value="1"/>
</dbReference>
<gene>
    <name evidence="4" type="primary">rpsO</name>
    <name evidence="7" type="ORF">A2898_00885</name>
</gene>
<evidence type="ECO:0000313" key="8">
    <source>
        <dbReference type="Proteomes" id="UP000179164"/>
    </source>
</evidence>
<evidence type="ECO:0000256" key="1">
    <source>
        <dbReference type="ARBA" id="ARBA00022980"/>
    </source>
</evidence>
<dbReference type="Proteomes" id="UP000179164">
    <property type="component" value="Unassembled WGS sequence"/>
</dbReference>
<sequence length="126" mass="14481">MLTKEQKDKIIKKFKTHESDTGSPEVQIAILTEEIIQLTDHLKSHKKDFSSRRGLLRKVGMRRRLFKHLQKEDQKSAEELSKKLKLKIIITPSEATGFGTPMQSDFGPDSKEEIEEETEGKIEKSS</sequence>
<dbReference type="InterPro" id="IPR005290">
    <property type="entry name" value="Ribosomal_uS15_bac-type"/>
</dbReference>
<comment type="subunit">
    <text evidence="3 4">Part of the 30S ribosomal subunit. Forms a bridge to the 50S subunit in the 70S ribosome, contacting the 23S rRNA.</text>
</comment>
<dbReference type="Gene3D" id="1.10.287.10">
    <property type="entry name" value="S15/NS1, RNA-binding"/>
    <property type="match status" value="1"/>
</dbReference>
<dbReference type="GO" id="GO:0022627">
    <property type="term" value="C:cytosolic small ribosomal subunit"/>
    <property type="evidence" value="ECO:0007669"/>
    <property type="project" value="TreeGrafter"/>
</dbReference>
<dbReference type="SMART" id="SM01387">
    <property type="entry name" value="Ribosomal_S15"/>
    <property type="match status" value="1"/>
</dbReference>
<comment type="function">
    <text evidence="4">One of the primary rRNA binding proteins, it binds directly to 16S rRNA where it helps nucleate assembly of the platform of the 30S subunit by binding and bridging several RNA helices of the 16S rRNA.</text>
</comment>